<dbReference type="Proteomes" id="UP000242310">
    <property type="component" value="Unassembled WGS sequence"/>
</dbReference>
<dbReference type="InterPro" id="IPR052159">
    <property type="entry name" value="Competence_DNA_uptake"/>
</dbReference>
<keyword evidence="2" id="KW-1185">Reference proteome</keyword>
<organism evidence="1 2">
    <name type="scientific">Salsuginibacillus halophilus</name>
    <dbReference type="NCBI Taxonomy" id="517424"/>
    <lineage>
        <taxon>Bacteria</taxon>
        <taxon>Bacillati</taxon>
        <taxon>Bacillota</taxon>
        <taxon>Bacilli</taxon>
        <taxon>Bacillales</taxon>
        <taxon>Bacillaceae</taxon>
        <taxon>Salsuginibacillus</taxon>
    </lineage>
</organism>
<dbReference type="OrthoDB" id="2696637at2"/>
<gene>
    <name evidence="1" type="ORF">B0H94_103146</name>
</gene>
<comment type="caution">
    <text evidence="1">The sequence shown here is derived from an EMBL/GenBank/DDBJ whole genome shotgun (WGS) entry which is preliminary data.</text>
</comment>
<dbReference type="InterPro" id="IPR036866">
    <property type="entry name" value="RibonucZ/Hydroxyglut_hydro"/>
</dbReference>
<accession>A0A2P8HWI2</accession>
<dbReference type="AlphaFoldDB" id="A0A2P8HWI2"/>
<evidence type="ECO:0000313" key="1">
    <source>
        <dbReference type="EMBL" id="PSL50534.1"/>
    </source>
</evidence>
<dbReference type="RefSeq" id="WP_106587858.1">
    <property type="nucleotide sequence ID" value="NZ_PYAV01000003.1"/>
</dbReference>
<dbReference type="PROSITE" id="PS51257">
    <property type="entry name" value="PROKAR_LIPOPROTEIN"/>
    <property type="match status" value="1"/>
</dbReference>
<proteinExistence type="predicted"/>
<dbReference type="GO" id="GO:0016787">
    <property type="term" value="F:hydrolase activity"/>
    <property type="evidence" value="ECO:0007669"/>
    <property type="project" value="UniProtKB-KW"/>
</dbReference>
<name>A0A2P8HWI2_9BACI</name>
<dbReference type="EMBL" id="PYAV01000003">
    <property type="protein sequence ID" value="PSL50534.1"/>
    <property type="molecule type" value="Genomic_DNA"/>
</dbReference>
<dbReference type="Gene3D" id="3.60.15.10">
    <property type="entry name" value="Ribonuclease Z/Hydroxyacylglutathione hydrolase-like"/>
    <property type="match status" value="1"/>
</dbReference>
<evidence type="ECO:0000313" key="2">
    <source>
        <dbReference type="Proteomes" id="UP000242310"/>
    </source>
</evidence>
<dbReference type="SUPFAM" id="SSF56281">
    <property type="entry name" value="Metallo-hydrolase/oxidoreductase"/>
    <property type="match status" value="1"/>
</dbReference>
<dbReference type="PANTHER" id="PTHR30619:SF1">
    <property type="entry name" value="RECOMBINATION PROTEIN 2"/>
    <property type="match status" value="1"/>
</dbReference>
<sequence>MRACVWFIGLILLVSCGDEAVQQAGLEQVTLQVQLEEGEHLVSFFDLPDGEATLFTGADHRHVLINTGGPASWPALEHQLEVFNVEEIDHLIITHPGEAYASGVEQVVEQYHVKEIAAAGGMIERLKAGSFGEELHLVEVENGDEWPLFPDLQAEVLFAGKEGVVKDTLVIAFQAGGQQLLYMGTADAEVEKQLAKSMNLKSTLLKVGDFGTPFGAWPPFLEKVDPQVAVVFLQKDHKADEALLERLEDHWVDIRQAGREGVVSFKWKGTSYESFTLPPVETAQSS</sequence>
<keyword evidence="1" id="KW-0378">Hydrolase</keyword>
<dbReference type="PANTHER" id="PTHR30619">
    <property type="entry name" value="DNA INTERNALIZATION/COMPETENCE PROTEIN COMEC/REC2"/>
    <property type="match status" value="1"/>
</dbReference>
<reference evidence="1 2" key="1">
    <citation type="submission" date="2018-03" db="EMBL/GenBank/DDBJ databases">
        <title>Genomic Encyclopedia of Type Strains, Phase III (KMG-III): the genomes of soil and plant-associated and newly described type strains.</title>
        <authorList>
            <person name="Whitman W."/>
        </authorList>
    </citation>
    <scope>NUCLEOTIDE SEQUENCE [LARGE SCALE GENOMIC DNA]</scope>
    <source>
        <strain evidence="1 2">CGMCC 1.07653</strain>
    </source>
</reference>
<protein>
    <submittedName>
        <fullName evidence="1">Beta-lactamase superfamily II metal-dependent hydrolase</fullName>
    </submittedName>
</protein>